<dbReference type="InterPro" id="IPR027417">
    <property type="entry name" value="P-loop_NTPase"/>
</dbReference>
<feature type="domain" description="Helicase ATP-binding" evidence="6">
    <location>
        <begin position="130"/>
        <end position="317"/>
    </location>
</feature>
<dbReference type="SUPFAM" id="SSF52540">
    <property type="entry name" value="P-loop containing nucleoside triphosphate hydrolases"/>
    <property type="match status" value="2"/>
</dbReference>
<sequence length="1056" mass="120529">MIQNASASNGNLSNVDFWNPETPGQEVRIKANPGRRGTTTGKVKRAGTRTLVEIQFGPTEKIYKPQNLLELCNSEESIEELIRQGRFGGPDDLRRILTYEKIKGQLTNVFYSMESSQTDFYAHQFKPVLKFLNSPVGRILIADEVGLGKTIEAMYIWKELQTREEARRLLIVCPAMLRQKWQDDLAQRFNIFADMVDATELLNRAKRSLESQRNHTFVCIASLEGLRPSGNWEDQSATNARAEFARLLDANPASEEFNLFDLAIIDEAHYLRNATTASNRIGQLIRDASRHLLLLTATPVQIDSKNLYQLLRLISPDDFFNEDIFRNMLNANQPVVNALKYLWADPTEIDKARKEINKATKSSYFANSQLLAQIKATIEAAPGLKASDRIELGYKLEKASLLSQYITRSRKRDVLTNRVNRDAQTLTVRFSPIERKFYDEVTERVREQTKGKKGVPLFSLISRQRQMASCMVAALEAWRTDGSLSSLVEESLWEDVGIATRLKENQLEAAIAPVISLSKINIKTLEEEDTKYKALKGFLAERLSENPKEKFVIFAYFRGTLKYLSRRLADDNISTGLIMGDMGDGKWDVVNQFRRDDGPSVLLSSEVGSEGIDLQHCRFLVNYDLPWNPMRVEQRIGRLDRLNQKADRISIINFSIKDTIEAEILDRLYKRINIFKESVGDIENILGDMTEKLLVELFAEQLTPYEAQQRIEQTAKALENQRLLQDELEDEAVNMLAFSDHILEAIRESKTQGRWLQPDEIQAFVADCFSRYYPGTVIAPQTKGRMKASAEEAELFDISLSEKAKVDLQFFITQSRCATPTQLHKSSAPVSCFFDPKISGSMGKRNELLDPTHPLILWIRDRYATAAQKLHPVSAIRTDSQTVDLPVGQYAYSVYLWTFSGLKTESQIAYKIIRIRDGEWVSDQASEAVLAKLMQRGNLKPNAQNFVTDMNQTIVRQQQCNEYIEETSGKAFDDFFIDNENRCNVQERSATAFAERKQEELTARIERFEATGKTKILPAIRGHLDKVNRELEVKMKSIEVKRDISFEQNQLGTRIK</sequence>
<reference evidence="9" key="1">
    <citation type="submission" date="2018-04" db="EMBL/GenBank/DDBJ databases">
        <authorList>
            <person name="Cornet L."/>
        </authorList>
    </citation>
    <scope>NUCLEOTIDE SEQUENCE [LARGE SCALE GENOMIC DNA]</scope>
</reference>
<keyword evidence="1" id="KW-0547">Nucleotide-binding</keyword>
<dbReference type="PANTHER" id="PTHR45766">
    <property type="entry name" value="DNA ANNEALING HELICASE AND ENDONUCLEASE ZRANB3 FAMILY MEMBER"/>
    <property type="match status" value="1"/>
</dbReference>
<evidence type="ECO:0000256" key="1">
    <source>
        <dbReference type="ARBA" id="ARBA00022741"/>
    </source>
</evidence>
<gene>
    <name evidence="8" type="ORF">DCF25_21780</name>
</gene>
<dbReference type="InterPro" id="IPR000330">
    <property type="entry name" value="SNF2_N"/>
</dbReference>
<feature type="compositionally biased region" description="Polar residues" evidence="5">
    <location>
        <begin position="1"/>
        <end position="16"/>
    </location>
</feature>
<evidence type="ECO:0000313" key="8">
    <source>
        <dbReference type="EMBL" id="PZO09342.1"/>
    </source>
</evidence>
<dbReference type="InterPro" id="IPR038718">
    <property type="entry name" value="SNF2-like_sf"/>
</dbReference>
<dbReference type="InterPro" id="IPR057342">
    <property type="entry name" value="DEXDc_RapA"/>
</dbReference>
<dbReference type="InterPro" id="IPR001650">
    <property type="entry name" value="Helicase_C-like"/>
</dbReference>
<comment type="caution">
    <text evidence="8">The sequence shown here is derived from an EMBL/GenBank/DDBJ whole genome shotgun (WGS) entry which is preliminary data.</text>
</comment>
<reference evidence="8 9" key="2">
    <citation type="submission" date="2018-06" db="EMBL/GenBank/DDBJ databases">
        <title>Metagenomic assembly of (sub)arctic Cyanobacteria and their associated microbiome from non-axenic cultures.</title>
        <authorList>
            <person name="Baurain D."/>
        </authorList>
    </citation>
    <scope>NUCLEOTIDE SEQUENCE [LARGE SCALE GENOMIC DNA]</scope>
    <source>
        <strain evidence="8">ULC129bin1</strain>
    </source>
</reference>
<dbReference type="Gene3D" id="3.40.50.10810">
    <property type="entry name" value="Tandem AAA-ATPase domain"/>
    <property type="match status" value="1"/>
</dbReference>
<dbReference type="CDD" id="cd18011">
    <property type="entry name" value="DEXDc_RapA"/>
    <property type="match status" value="1"/>
</dbReference>
<protein>
    <submittedName>
        <fullName evidence="8">DNA/RNA helicase, superfamily II, SNF2 family protein</fullName>
    </submittedName>
</protein>
<dbReference type="GO" id="GO:0016787">
    <property type="term" value="F:hydrolase activity"/>
    <property type="evidence" value="ECO:0007669"/>
    <property type="project" value="UniProtKB-KW"/>
</dbReference>
<dbReference type="Gene3D" id="3.40.50.300">
    <property type="entry name" value="P-loop containing nucleotide triphosphate hydrolases"/>
    <property type="match status" value="1"/>
</dbReference>
<dbReference type="Proteomes" id="UP000249354">
    <property type="component" value="Unassembled WGS sequence"/>
</dbReference>
<dbReference type="PROSITE" id="PS51192">
    <property type="entry name" value="HELICASE_ATP_BIND_1"/>
    <property type="match status" value="1"/>
</dbReference>
<feature type="region of interest" description="Disordered" evidence="5">
    <location>
        <begin position="1"/>
        <end position="41"/>
    </location>
</feature>
<proteinExistence type="predicted"/>
<dbReference type="CDD" id="cd18793">
    <property type="entry name" value="SF2_C_SNF"/>
    <property type="match status" value="1"/>
</dbReference>
<evidence type="ECO:0000259" key="7">
    <source>
        <dbReference type="PROSITE" id="PS51194"/>
    </source>
</evidence>
<dbReference type="PROSITE" id="PS51194">
    <property type="entry name" value="HELICASE_CTER"/>
    <property type="match status" value="1"/>
</dbReference>
<organism evidence="8 9">
    <name type="scientific">Leptolyngbya foveolarum</name>
    <dbReference type="NCBI Taxonomy" id="47253"/>
    <lineage>
        <taxon>Bacteria</taxon>
        <taxon>Bacillati</taxon>
        <taxon>Cyanobacteriota</taxon>
        <taxon>Cyanophyceae</taxon>
        <taxon>Leptolyngbyales</taxon>
        <taxon>Leptolyngbyaceae</taxon>
        <taxon>Leptolyngbya group</taxon>
        <taxon>Leptolyngbya</taxon>
    </lineage>
</organism>
<dbReference type="Pfam" id="PF00271">
    <property type="entry name" value="Helicase_C"/>
    <property type="match status" value="1"/>
</dbReference>
<dbReference type="InterPro" id="IPR014001">
    <property type="entry name" value="Helicase_ATP-bd"/>
</dbReference>
<evidence type="ECO:0000313" key="9">
    <source>
        <dbReference type="Proteomes" id="UP000249354"/>
    </source>
</evidence>
<evidence type="ECO:0000256" key="5">
    <source>
        <dbReference type="SAM" id="MobiDB-lite"/>
    </source>
</evidence>
<evidence type="ECO:0000259" key="6">
    <source>
        <dbReference type="PROSITE" id="PS51192"/>
    </source>
</evidence>
<evidence type="ECO:0000256" key="3">
    <source>
        <dbReference type="ARBA" id="ARBA00022806"/>
    </source>
</evidence>
<keyword evidence="2" id="KW-0378">Hydrolase</keyword>
<dbReference type="GO" id="GO:0005524">
    <property type="term" value="F:ATP binding"/>
    <property type="evidence" value="ECO:0007669"/>
    <property type="project" value="UniProtKB-KW"/>
</dbReference>
<feature type="domain" description="Helicase C-terminal" evidence="7">
    <location>
        <begin position="531"/>
        <end position="690"/>
    </location>
</feature>
<evidence type="ECO:0000256" key="4">
    <source>
        <dbReference type="ARBA" id="ARBA00022840"/>
    </source>
</evidence>
<evidence type="ECO:0000256" key="2">
    <source>
        <dbReference type="ARBA" id="ARBA00022801"/>
    </source>
</evidence>
<accession>A0A2W4TKA3</accession>
<dbReference type="InterPro" id="IPR049730">
    <property type="entry name" value="SNF2/RAD54-like_C"/>
</dbReference>
<name>A0A2W4TKA3_9CYAN</name>
<dbReference type="Pfam" id="PF00176">
    <property type="entry name" value="SNF2-rel_dom"/>
    <property type="match status" value="1"/>
</dbReference>
<dbReference type="SMART" id="SM00487">
    <property type="entry name" value="DEXDc"/>
    <property type="match status" value="1"/>
</dbReference>
<dbReference type="PANTHER" id="PTHR45766:SF6">
    <property type="entry name" value="SWI_SNF-RELATED MATRIX-ASSOCIATED ACTIN-DEPENDENT REGULATOR OF CHROMATIN SUBFAMILY A-LIKE PROTEIN 1"/>
    <property type="match status" value="1"/>
</dbReference>
<keyword evidence="3 8" id="KW-0347">Helicase</keyword>
<dbReference type="SMART" id="SM00490">
    <property type="entry name" value="HELICc"/>
    <property type="match status" value="1"/>
</dbReference>
<dbReference type="GO" id="GO:0004386">
    <property type="term" value="F:helicase activity"/>
    <property type="evidence" value="ECO:0007669"/>
    <property type="project" value="UniProtKB-KW"/>
</dbReference>
<dbReference type="AlphaFoldDB" id="A0A2W4TKA3"/>
<dbReference type="EMBL" id="QBMC01000258">
    <property type="protein sequence ID" value="PZO09342.1"/>
    <property type="molecule type" value="Genomic_DNA"/>
</dbReference>
<keyword evidence="4" id="KW-0067">ATP-binding</keyword>